<keyword evidence="3" id="KW-0378">Hydrolase</keyword>
<dbReference type="RefSeq" id="WP_150449997.1">
    <property type="nucleotide sequence ID" value="NZ_VYSA01000004.1"/>
</dbReference>
<dbReference type="InterPro" id="IPR032466">
    <property type="entry name" value="Metal_Hydrolase"/>
</dbReference>
<evidence type="ECO:0000313" key="3">
    <source>
        <dbReference type="EMBL" id="KAA9105855.1"/>
    </source>
</evidence>
<keyword evidence="4" id="KW-1185">Reference proteome</keyword>
<comment type="caution">
    <text evidence="3">The sequence shown here is derived from an EMBL/GenBank/DDBJ whole genome shotgun (WGS) entry which is preliminary data.</text>
</comment>
<gene>
    <name evidence="3" type="ORF">F6B43_15930</name>
</gene>
<accession>A0A5J5IX81</accession>
<dbReference type="Proteomes" id="UP000325827">
    <property type="component" value="Unassembled WGS sequence"/>
</dbReference>
<sequence>MTDHSDEPQPPAPSKGISRRTLLVGGSVGVVVVGGAVAAGISFSRGTPPLAVAKTMIVNGAVWTGDLTRTAEAVAIGRDGVILGVGSNEDIGRFKGAGTEIIDAEGGTVMPGIHDAHQHPLSGAEGAAYPSLGDESVTVAELQERLRGFLASTPDMEPDGWLVVVDWNPAGLTDAIAHRDFLDVLETNRPIFLAGSDFHNGWANSAALAAAGVTSTTPDPEGGVIVRDANGPTGLLKDAALWAVRGAAPELTDKQKQDAYRAGFQLAASLGITSFMDAAGGRESVETFQDLRGRGIVHQRVSVAQTIDADTATDPEGALAQIEDARAAVIKDSGVSVRTAKVFLDGVAEFPAQTAAMLDPYLDGDGSPTDHYGEQYVSTDDFTKLATTLDAAGWQIHTHSIGDAAVRTSLDGFQAARKNNGKRDNRHTITHIQFCTESDYPRFAELEVIANMQLQWATPSAFTLDSLQPYIAPHSYARQYPAGALHRAGARLSGGSDWPVDRLNPWNQVRTAVDRTGSTSETGGPLNASESIDLATSLTMHTEGAAYQLFQDGLTGRIEPGLAADIVILNHNLLTSPIASVSDTTVNYTLINGKVIHDPSRRQ</sequence>
<dbReference type="AlphaFoldDB" id="A0A5J5IX81"/>
<dbReference type="Gene3D" id="3.20.20.140">
    <property type="entry name" value="Metal-dependent hydrolases"/>
    <property type="match status" value="1"/>
</dbReference>
<dbReference type="PANTHER" id="PTHR22642:SF2">
    <property type="entry name" value="PROTEIN LONG AFTER FAR-RED 3"/>
    <property type="match status" value="1"/>
</dbReference>
<proteinExistence type="predicted"/>
<keyword evidence="1" id="KW-0812">Transmembrane</keyword>
<name>A0A5J5IX81_9MICO</name>
<dbReference type="InterPro" id="IPR006311">
    <property type="entry name" value="TAT_signal"/>
</dbReference>
<dbReference type="InterPro" id="IPR033932">
    <property type="entry name" value="YtcJ-like"/>
</dbReference>
<feature type="domain" description="Amidohydrolase 3" evidence="2">
    <location>
        <begin position="100"/>
        <end position="597"/>
    </location>
</feature>
<evidence type="ECO:0000256" key="1">
    <source>
        <dbReference type="SAM" id="Phobius"/>
    </source>
</evidence>
<dbReference type="Pfam" id="PF07969">
    <property type="entry name" value="Amidohydro_3"/>
    <property type="match status" value="1"/>
</dbReference>
<dbReference type="PROSITE" id="PS51318">
    <property type="entry name" value="TAT"/>
    <property type="match status" value="1"/>
</dbReference>
<keyword evidence="1" id="KW-0472">Membrane</keyword>
<evidence type="ECO:0000313" key="4">
    <source>
        <dbReference type="Proteomes" id="UP000325827"/>
    </source>
</evidence>
<dbReference type="SUPFAM" id="SSF51338">
    <property type="entry name" value="Composite domain of metallo-dependent hydrolases"/>
    <property type="match status" value="1"/>
</dbReference>
<dbReference type="OrthoDB" id="3238066at2"/>
<organism evidence="3 4">
    <name type="scientific">Microbacterium rhizomatis</name>
    <dbReference type="NCBI Taxonomy" id="1631477"/>
    <lineage>
        <taxon>Bacteria</taxon>
        <taxon>Bacillati</taxon>
        <taxon>Actinomycetota</taxon>
        <taxon>Actinomycetes</taxon>
        <taxon>Micrococcales</taxon>
        <taxon>Microbacteriaceae</taxon>
        <taxon>Microbacterium</taxon>
    </lineage>
</organism>
<protein>
    <submittedName>
        <fullName evidence="3">Amidohydrolase</fullName>
    </submittedName>
</protein>
<dbReference type="GO" id="GO:0016810">
    <property type="term" value="F:hydrolase activity, acting on carbon-nitrogen (but not peptide) bonds"/>
    <property type="evidence" value="ECO:0007669"/>
    <property type="project" value="InterPro"/>
</dbReference>
<reference evidence="4" key="1">
    <citation type="submission" date="2019-09" db="EMBL/GenBank/DDBJ databases">
        <title>Mumia zhuanghuii sp. nov. isolated from the intestinal contents of plateau pika (Ochotona curzoniae) in the Qinghai-Tibet plateau of China.</title>
        <authorList>
            <person name="Tian Z."/>
        </authorList>
    </citation>
    <scope>NUCLEOTIDE SEQUENCE [LARGE SCALE GENOMIC DNA]</scope>
    <source>
        <strain evidence="4">JCM 30598</strain>
    </source>
</reference>
<dbReference type="InterPro" id="IPR011059">
    <property type="entry name" value="Metal-dep_hydrolase_composite"/>
</dbReference>
<dbReference type="InterPro" id="IPR013108">
    <property type="entry name" value="Amidohydro_3"/>
</dbReference>
<dbReference type="SUPFAM" id="SSF51556">
    <property type="entry name" value="Metallo-dependent hydrolases"/>
    <property type="match status" value="1"/>
</dbReference>
<dbReference type="PANTHER" id="PTHR22642">
    <property type="entry name" value="IMIDAZOLONEPROPIONASE"/>
    <property type="match status" value="1"/>
</dbReference>
<evidence type="ECO:0000259" key="2">
    <source>
        <dbReference type="Pfam" id="PF07969"/>
    </source>
</evidence>
<keyword evidence="1" id="KW-1133">Transmembrane helix</keyword>
<dbReference type="Gene3D" id="2.30.40.10">
    <property type="entry name" value="Urease, subunit C, domain 1"/>
    <property type="match status" value="1"/>
</dbReference>
<dbReference type="Gene3D" id="3.10.310.70">
    <property type="match status" value="1"/>
</dbReference>
<dbReference type="CDD" id="cd01300">
    <property type="entry name" value="YtcJ_like"/>
    <property type="match status" value="1"/>
</dbReference>
<feature type="transmembrane region" description="Helical" evidence="1">
    <location>
        <begin position="21"/>
        <end position="43"/>
    </location>
</feature>
<dbReference type="EMBL" id="VYSA01000004">
    <property type="protein sequence ID" value="KAA9105855.1"/>
    <property type="molecule type" value="Genomic_DNA"/>
</dbReference>